<evidence type="ECO:0000256" key="6">
    <source>
        <dbReference type="SAM" id="MobiDB-lite"/>
    </source>
</evidence>
<keyword evidence="9" id="KW-1185">Reference proteome</keyword>
<keyword evidence="4" id="KW-0597">Phosphoprotein</keyword>
<dbReference type="OrthoDB" id="9945093at2759"/>
<dbReference type="PANTHER" id="PTHR16076">
    <property type="entry name" value="CYTOSKELETON ASSOCIATED PROTEIN 2-RELATED"/>
    <property type="match status" value="1"/>
</dbReference>
<feature type="domain" description="Cytoskeleton-associated protein 2 C-terminal" evidence="7">
    <location>
        <begin position="262"/>
        <end position="319"/>
    </location>
</feature>
<protein>
    <recommendedName>
        <fullName evidence="7">Cytoskeleton-associated protein 2 C-terminal domain-containing protein</fullName>
    </recommendedName>
</protein>
<accession>A0A3B4DHS7</accession>
<evidence type="ECO:0000256" key="1">
    <source>
        <dbReference type="ARBA" id="ARBA00004245"/>
    </source>
</evidence>
<evidence type="ECO:0000313" key="8">
    <source>
        <dbReference type="Ensembl" id="ENSPNAP00000023040.2"/>
    </source>
</evidence>
<evidence type="ECO:0000259" key="7">
    <source>
        <dbReference type="Pfam" id="PF15297"/>
    </source>
</evidence>
<dbReference type="PANTHER" id="PTHR16076:SF8">
    <property type="entry name" value="CYTOSKELETON-ASSOCIATED PROTEIN 2"/>
    <property type="match status" value="1"/>
</dbReference>
<evidence type="ECO:0000256" key="5">
    <source>
        <dbReference type="ARBA" id="ARBA00023212"/>
    </source>
</evidence>
<dbReference type="Ensembl" id="ENSPNAT00000013651.2">
    <property type="protein sequence ID" value="ENSPNAP00000023040.2"/>
    <property type="gene ID" value="ENSPNAG00000007584.2"/>
</dbReference>
<dbReference type="AlphaFoldDB" id="A0A3B4DHS7"/>
<dbReference type="Proteomes" id="UP001501920">
    <property type="component" value="Chromosome 18"/>
</dbReference>
<feature type="domain" description="Cytoskeleton-associated protein 2 C-terminal" evidence="7">
    <location>
        <begin position="460"/>
        <end position="618"/>
    </location>
</feature>
<dbReference type="Pfam" id="PF15297">
    <property type="entry name" value="CKAP2_C"/>
    <property type="match status" value="2"/>
</dbReference>
<evidence type="ECO:0000256" key="3">
    <source>
        <dbReference type="ARBA" id="ARBA00022490"/>
    </source>
</evidence>
<evidence type="ECO:0000256" key="4">
    <source>
        <dbReference type="ARBA" id="ARBA00022553"/>
    </source>
</evidence>
<reference evidence="8 9" key="1">
    <citation type="submission" date="2020-10" db="EMBL/GenBank/DDBJ databases">
        <title>Pygocentrus nattereri (red-bellied piranha) genome, fPygNat1, primary haplotype.</title>
        <authorList>
            <person name="Myers G."/>
            <person name="Meyer A."/>
            <person name="Karagic N."/>
            <person name="Pippel M."/>
            <person name="Winkler S."/>
            <person name="Tracey A."/>
            <person name="Wood J."/>
            <person name="Formenti G."/>
            <person name="Howe K."/>
            <person name="Fedrigo O."/>
            <person name="Jarvis E.D."/>
        </authorList>
    </citation>
    <scope>NUCLEOTIDE SEQUENCE [LARGE SCALE GENOMIC DNA]</scope>
</reference>
<comment type="similarity">
    <text evidence="2">Belongs to the CKAP2 family.</text>
</comment>
<feature type="compositionally biased region" description="Polar residues" evidence="6">
    <location>
        <begin position="279"/>
        <end position="288"/>
    </location>
</feature>
<feature type="compositionally biased region" description="Basic and acidic residues" evidence="6">
    <location>
        <begin position="1"/>
        <end position="13"/>
    </location>
</feature>
<comment type="subcellular location">
    <subcellularLocation>
        <location evidence="1">Cytoplasm</location>
        <location evidence="1">Cytoskeleton</location>
    </subcellularLocation>
</comment>
<dbReference type="GO" id="GO:0015630">
    <property type="term" value="C:microtubule cytoskeleton"/>
    <property type="evidence" value="ECO:0007669"/>
    <property type="project" value="TreeGrafter"/>
</dbReference>
<reference evidence="8" key="3">
    <citation type="submission" date="2025-09" db="UniProtKB">
        <authorList>
            <consortium name="Ensembl"/>
        </authorList>
    </citation>
    <scope>IDENTIFICATION</scope>
</reference>
<dbReference type="STRING" id="42514.ENSPNAP00000023040"/>
<dbReference type="InterPro" id="IPR026165">
    <property type="entry name" value="CKAP2_fam"/>
</dbReference>
<reference evidence="8" key="2">
    <citation type="submission" date="2025-08" db="UniProtKB">
        <authorList>
            <consortium name="Ensembl"/>
        </authorList>
    </citation>
    <scope>IDENTIFICATION</scope>
</reference>
<sequence length="637" mass="70237">MDTAVKKSNKENTKPLAGQKRPESRSVISKQKLVKVAPLQSKNDLKKEKKEETLEEKPEAQEQVKPVTKTNTSDPNKRKTLSQAFRTEQSVRHRKLVVEAQKPPPTAPPKPILGTYKGRVVKSKIDCFRKPPSGEEKAAEATAVAKFAKPSVPKPKPELGTLSKIRSKSVTTLPGASRPPRPQPSLPSRAKSVSDAPLNVAEKPIQRSISQRQVPAKAPAPARPTVPRPATVPPRPAAVTTARPAPSKITSFIKKKEPAVQSVKPKPAAAVTEQKAQRPASSTISQYRVQVETAEERKAKLAEWLASKGKTLKRPPMTEKAAPPASKPAPPPKATQEPSKVAQLEPQAEPEENQPGCEGTGNNRLERDLVPQSEQVFSSSPSHIMNTTLDLLDSSDVDLPVDPEIRMESLVLNLCDKLDAMEIPSSCENDAKTGDEEVAILFNVKVEEETVKEFEILEEEELEVKQESADDVAVDGQEVKVEREEKVLERKDVKPFNDEVSEEEDDDGDDEEMDSTPAEVTEASVVKYSVKTTPFLQSVKKRMETEGETAGSASRRKSTIKDLKFLTPVRRSSRIQRKSSRLPDMLTDHDPCVSSLAELVQLDDADSNAYIYRKNPALLDHLPYQAGDLERLSEEKK</sequence>
<name>A0A3B4DHS7_PYGNA</name>
<feature type="compositionally biased region" description="Pro residues" evidence="6">
    <location>
        <begin position="221"/>
        <end position="236"/>
    </location>
</feature>
<feature type="compositionally biased region" description="Basic and acidic residues" evidence="6">
    <location>
        <begin position="477"/>
        <end position="497"/>
    </location>
</feature>
<keyword evidence="3" id="KW-0963">Cytoplasm</keyword>
<feature type="compositionally biased region" description="Acidic residues" evidence="6">
    <location>
        <begin position="499"/>
        <end position="514"/>
    </location>
</feature>
<evidence type="ECO:0000256" key="2">
    <source>
        <dbReference type="ARBA" id="ARBA00009468"/>
    </source>
</evidence>
<feature type="region of interest" description="Disordered" evidence="6">
    <location>
        <begin position="149"/>
        <end position="382"/>
    </location>
</feature>
<feature type="region of interest" description="Disordered" evidence="6">
    <location>
        <begin position="1"/>
        <end position="79"/>
    </location>
</feature>
<feature type="compositionally biased region" description="Polar residues" evidence="6">
    <location>
        <begin position="372"/>
        <end position="382"/>
    </location>
</feature>
<feature type="compositionally biased region" description="Low complexity" evidence="6">
    <location>
        <begin position="237"/>
        <end position="246"/>
    </location>
</feature>
<dbReference type="InterPro" id="IPR029197">
    <property type="entry name" value="CKAP2_C"/>
</dbReference>
<proteinExistence type="inferred from homology"/>
<dbReference type="RefSeq" id="XP_017577487.2">
    <property type="nucleotide sequence ID" value="XM_017721998.2"/>
</dbReference>
<dbReference type="GeneID" id="108442109"/>
<dbReference type="GeneTree" id="ENSGT00530000063691"/>
<dbReference type="GO" id="GO:0007026">
    <property type="term" value="P:negative regulation of microtubule depolymerization"/>
    <property type="evidence" value="ECO:0007669"/>
    <property type="project" value="TreeGrafter"/>
</dbReference>
<dbReference type="OMA" id="HEPEGQN"/>
<feature type="region of interest" description="Disordered" evidence="6">
    <location>
        <begin position="463"/>
        <end position="524"/>
    </location>
</feature>
<evidence type="ECO:0000313" key="9">
    <source>
        <dbReference type="Proteomes" id="UP001501920"/>
    </source>
</evidence>
<organism evidence="8 9">
    <name type="scientific">Pygocentrus nattereri</name>
    <name type="common">Red-bellied piranha</name>
    <dbReference type="NCBI Taxonomy" id="42514"/>
    <lineage>
        <taxon>Eukaryota</taxon>
        <taxon>Metazoa</taxon>
        <taxon>Chordata</taxon>
        <taxon>Craniata</taxon>
        <taxon>Vertebrata</taxon>
        <taxon>Euteleostomi</taxon>
        <taxon>Actinopterygii</taxon>
        <taxon>Neopterygii</taxon>
        <taxon>Teleostei</taxon>
        <taxon>Ostariophysi</taxon>
        <taxon>Characiformes</taxon>
        <taxon>Characoidei</taxon>
        <taxon>Pygocentrus</taxon>
    </lineage>
</organism>
<feature type="compositionally biased region" description="Basic and acidic residues" evidence="6">
    <location>
        <begin position="43"/>
        <end position="62"/>
    </location>
</feature>
<keyword evidence="5" id="KW-0206">Cytoskeleton</keyword>